<evidence type="ECO:0000313" key="2">
    <source>
        <dbReference type="EMBL" id="PDW01514.1"/>
    </source>
</evidence>
<evidence type="ECO:0000256" key="1">
    <source>
        <dbReference type="SAM" id="Phobius"/>
    </source>
</evidence>
<feature type="transmembrane region" description="Helical" evidence="1">
    <location>
        <begin position="72"/>
        <end position="90"/>
    </location>
</feature>
<organism evidence="2 3">
    <name type="scientific">Candidatus Viridilinea mediisalina</name>
    <dbReference type="NCBI Taxonomy" id="2024553"/>
    <lineage>
        <taxon>Bacteria</taxon>
        <taxon>Bacillati</taxon>
        <taxon>Chloroflexota</taxon>
        <taxon>Chloroflexia</taxon>
        <taxon>Chloroflexales</taxon>
        <taxon>Chloroflexineae</taxon>
        <taxon>Oscillochloridaceae</taxon>
        <taxon>Candidatus Viridilinea</taxon>
    </lineage>
</organism>
<proteinExistence type="predicted"/>
<dbReference type="InterPro" id="IPR018650">
    <property type="entry name" value="STSV1_Orf64"/>
</dbReference>
<protein>
    <recommendedName>
        <fullName evidence="4">DUF2079 domain-containing protein</fullName>
    </recommendedName>
</protein>
<keyword evidence="1" id="KW-0472">Membrane</keyword>
<feature type="transmembrane region" description="Helical" evidence="1">
    <location>
        <begin position="126"/>
        <end position="148"/>
    </location>
</feature>
<keyword evidence="1" id="KW-0812">Transmembrane</keyword>
<dbReference type="AlphaFoldDB" id="A0A2A6REG9"/>
<accession>A0A2A6REG9</accession>
<name>A0A2A6REG9_9CHLR</name>
<reference evidence="3" key="1">
    <citation type="submission" date="2017-08" db="EMBL/GenBank/DDBJ databases">
        <authorList>
            <person name="Grouzdev D.S."/>
            <person name="Gaisin V.A."/>
            <person name="Rysina M.S."/>
            <person name="Gorlenko V.M."/>
        </authorList>
    </citation>
    <scope>NUCLEOTIDE SEQUENCE [LARGE SCALE GENOMIC DNA]</scope>
    <source>
        <strain evidence="3">Kir15-3F</strain>
    </source>
</reference>
<keyword evidence="1" id="KW-1133">Transmembrane helix</keyword>
<comment type="caution">
    <text evidence="2">The sequence shown here is derived from an EMBL/GenBank/DDBJ whole genome shotgun (WGS) entry which is preliminary data.</text>
</comment>
<feature type="transmembrane region" description="Helical" evidence="1">
    <location>
        <begin position="12"/>
        <end position="35"/>
    </location>
</feature>
<evidence type="ECO:0000313" key="3">
    <source>
        <dbReference type="Proteomes" id="UP000220527"/>
    </source>
</evidence>
<gene>
    <name evidence="2" type="ORF">CJ255_18775</name>
</gene>
<dbReference type="Pfam" id="PF09852">
    <property type="entry name" value="DUF2079"/>
    <property type="match status" value="1"/>
</dbReference>
<dbReference type="OrthoDB" id="136644at2"/>
<feature type="transmembrane region" description="Helical" evidence="1">
    <location>
        <begin position="205"/>
        <end position="228"/>
    </location>
</feature>
<evidence type="ECO:0008006" key="4">
    <source>
        <dbReference type="Google" id="ProtNLM"/>
    </source>
</evidence>
<feature type="transmembrane region" description="Helical" evidence="1">
    <location>
        <begin position="306"/>
        <end position="324"/>
    </location>
</feature>
<feature type="transmembrane region" description="Helical" evidence="1">
    <location>
        <begin position="344"/>
        <end position="363"/>
    </location>
</feature>
<dbReference type="RefSeq" id="WP_097645629.1">
    <property type="nucleotide sequence ID" value="NZ_NQWI01000133.1"/>
</dbReference>
<sequence length="646" mass="71892">MQPTPTHHPIRAPLLWLAMFVVGTMLTMLSLARYWGYNAGMLDLGNMAQAIASVLRGEPLVFTFVDGPYSRLALHVEIFYFLLAPLWAIWPDPQVLLLFQAVLYALGAIPAYRLGMRATNDAVGGLCLSLIYLCYPVAQTAVLFDFHGDTLAMPLLVFALDALDRRAWWAYAIWIGLALSCKFYVAVPVALLGAVVALQPETRRVGLTTAMVALLYGILAFLVIRPIFTTETSADSQAGLNYIRYYFGAIDQLRATWLERLLTLLIVFGPALFVAWRGWRWLLPAVPLAFAALISTGPGGSFDYRYHHYAIVTPFVVMATAAGLRQIRISYESGQTRRRWYPDAIFSAGTVLLFSALLVNQPLNPLFWLAPYGYGLDHSVYGVIPRDQVKDRFLAEHVPPKAPLAASMFLAPRLVDRETLYVVRYADDPGGERLPRLLPQVDYVLADGLFDWRRIVDGRLVGGTLYERAEIAILLNDPAFDLVAARDGLLFFQRAAPPAAVLTQELELPAQATHSEPKASFGPISLLHAEITQVAGRRYRASFEWRLDGTLPERDWFAVSQLGERDDARFVHLPSVALQPITTWQVGQVVREQFELVIPDDIPAGSYAWQVAWYDPAHPEAALSDPRALVAGSEPLLLQELVVEGD</sequence>
<feature type="transmembrane region" description="Helical" evidence="1">
    <location>
        <begin position="168"/>
        <end position="198"/>
    </location>
</feature>
<dbReference type="Proteomes" id="UP000220527">
    <property type="component" value="Unassembled WGS sequence"/>
</dbReference>
<keyword evidence="3" id="KW-1185">Reference proteome</keyword>
<feature type="transmembrane region" description="Helical" evidence="1">
    <location>
        <begin position="257"/>
        <end position="276"/>
    </location>
</feature>
<feature type="transmembrane region" description="Helical" evidence="1">
    <location>
        <begin position="281"/>
        <end position="300"/>
    </location>
</feature>
<dbReference type="EMBL" id="NQWI01000133">
    <property type="protein sequence ID" value="PDW01514.1"/>
    <property type="molecule type" value="Genomic_DNA"/>
</dbReference>
<feature type="transmembrane region" description="Helical" evidence="1">
    <location>
        <begin position="96"/>
        <end position="114"/>
    </location>
</feature>